<keyword evidence="1" id="KW-0812">Transmembrane</keyword>
<protein>
    <submittedName>
        <fullName evidence="2">Uncharacterized protein</fullName>
    </submittedName>
</protein>
<keyword evidence="1" id="KW-0472">Membrane</keyword>
<evidence type="ECO:0000313" key="3">
    <source>
        <dbReference type="Proteomes" id="UP000585638"/>
    </source>
</evidence>
<feature type="transmembrane region" description="Helical" evidence="1">
    <location>
        <begin position="12"/>
        <end position="36"/>
    </location>
</feature>
<dbReference type="EMBL" id="JACHIR010000001">
    <property type="protein sequence ID" value="MBB5894041.1"/>
    <property type="molecule type" value="Genomic_DNA"/>
</dbReference>
<name>A0A7W9KK77_9PSEU</name>
<dbReference type="AlphaFoldDB" id="A0A7W9KK77"/>
<dbReference type="Proteomes" id="UP000585638">
    <property type="component" value="Unassembled WGS sequence"/>
</dbReference>
<dbReference type="RefSeq" id="WP_184865777.1">
    <property type="nucleotide sequence ID" value="NZ_BAAAWY010000011.1"/>
</dbReference>
<sequence length="209" mass="22611">MTAKRWRQLALWLHVVSGVGWMAQALALVSLLAFGLARPAQLPAAVAMANRLDMTLLAQAANVSTFTGFMLAAATAWGFFKHWWVLVKFLISTVQLYLGIFVLAPALREGHPTVSMPIGAALMAGAIAFQAWVSVAKPWGRTPLYSKLPTAPGWVFAAITLVPLADLVIGYSLGYPMPALSLLFLIGYVVKRSMSGGRTLINWSREQAV</sequence>
<evidence type="ECO:0000313" key="2">
    <source>
        <dbReference type="EMBL" id="MBB5894041.1"/>
    </source>
</evidence>
<feature type="transmembrane region" description="Helical" evidence="1">
    <location>
        <begin position="56"/>
        <end position="80"/>
    </location>
</feature>
<feature type="transmembrane region" description="Helical" evidence="1">
    <location>
        <begin position="168"/>
        <end position="190"/>
    </location>
</feature>
<keyword evidence="1" id="KW-1133">Transmembrane helix</keyword>
<feature type="transmembrane region" description="Helical" evidence="1">
    <location>
        <begin position="87"/>
        <end position="107"/>
    </location>
</feature>
<gene>
    <name evidence="2" type="ORF">BJ998_005237</name>
</gene>
<comment type="caution">
    <text evidence="2">The sequence shown here is derived from an EMBL/GenBank/DDBJ whole genome shotgun (WGS) entry which is preliminary data.</text>
</comment>
<proteinExistence type="predicted"/>
<feature type="transmembrane region" description="Helical" evidence="1">
    <location>
        <begin position="144"/>
        <end position="162"/>
    </location>
</feature>
<accession>A0A7W9KK77</accession>
<evidence type="ECO:0000256" key="1">
    <source>
        <dbReference type="SAM" id="Phobius"/>
    </source>
</evidence>
<organism evidence="2 3">
    <name type="scientific">Kutzneria kofuensis</name>
    <dbReference type="NCBI Taxonomy" id="103725"/>
    <lineage>
        <taxon>Bacteria</taxon>
        <taxon>Bacillati</taxon>
        <taxon>Actinomycetota</taxon>
        <taxon>Actinomycetes</taxon>
        <taxon>Pseudonocardiales</taxon>
        <taxon>Pseudonocardiaceae</taxon>
        <taxon>Kutzneria</taxon>
    </lineage>
</organism>
<feature type="transmembrane region" description="Helical" evidence="1">
    <location>
        <begin position="113"/>
        <end position="132"/>
    </location>
</feature>
<keyword evidence="3" id="KW-1185">Reference proteome</keyword>
<reference evidence="2 3" key="1">
    <citation type="submission" date="2020-08" db="EMBL/GenBank/DDBJ databases">
        <title>Sequencing the genomes of 1000 actinobacteria strains.</title>
        <authorList>
            <person name="Klenk H.-P."/>
        </authorList>
    </citation>
    <scope>NUCLEOTIDE SEQUENCE [LARGE SCALE GENOMIC DNA]</scope>
    <source>
        <strain evidence="2 3">DSM 43851</strain>
    </source>
</reference>